<protein>
    <submittedName>
        <fullName evidence="3">Amidohydrolase family protein</fullName>
    </submittedName>
</protein>
<dbReference type="InterPro" id="IPR032466">
    <property type="entry name" value="Metal_Hydrolase"/>
</dbReference>
<organism evidence="3">
    <name type="scientific">Candidatus Heimdallarchaeum aukensis</name>
    <dbReference type="NCBI Taxonomy" id="2876573"/>
    <lineage>
        <taxon>Archaea</taxon>
        <taxon>Promethearchaeati</taxon>
        <taxon>Candidatus Heimdallarchaeota</taxon>
        <taxon>Candidatus Heimdallarchaeia (ex Rinke et al. 2021) (nom. nud.)</taxon>
        <taxon>Candidatus Heimdallarchaeales</taxon>
        <taxon>Candidatus Heimdallarchaeaceae</taxon>
        <taxon>Candidatus Heimdallarchaeum</taxon>
    </lineage>
</organism>
<dbReference type="PANTHER" id="PTHR43794:SF11">
    <property type="entry name" value="AMIDOHYDROLASE-RELATED DOMAIN-CONTAINING PROTEIN"/>
    <property type="match status" value="1"/>
</dbReference>
<gene>
    <name evidence="3" type="ORF">K9W45_12945</name>
</gene>
<proteinExistence type="predicted"/>
<dbReference type="InterPro" id="IPR006680">
    <property type="entry name" value="Amidohydro-rel"/>
</dbReference>
<name>A0A9Y1BKH7_9ARCH</name>
<dbReference type="InterPro" id="IPR050287">
    <property type="entry name" value="MTA/SAH_deaminase"/>
</dbReference>
<dbReference type="Gene3D" id="2.30.40.10">
    <property type="entry name" value="Urease, subunit C, domain 1"/>
    <property type="match status" value="1"/>
</dbReference>
<accession>A0A9Y1BKH7</accession>
<dbReference type="Pfam" id="PF01979">
    <property type="entry name" value="Amidohydro_1"/>
    <property type="match status" value="1"/>
</dbReference>
<dbReference type="GO" id="GO:0016810">
    <property type="term" value="F:hydrolase activity, acting on carbon-nitrogen (but not peptide) bonds"/>
    <property type="evidence" value="ECO:0007669"/>
    <property type="project" value="InterPro"/>
</dbReference>
<reference evidence="3" key="1">
    <citation type="journal article" date="2022" name="Nat. Microbiol.">
        <title>Unique mobile elements and scalable gene flow at the prokaryote-eukaryote boundary revealed by circularized Asgard archaea genomes.</title>
        <authorList>
            <person name="Wu F."/>
            <person name="Speth D.R."/>
            <person name="Philosof A."/>
            <person name="Cremiere A."/>
            <person name="Narayanan A."/>
            <person name="Barco R.A."/>
            <person name="Connon S.A."/>
            <person name="Amend J.P."/>
            <person name="Antoshechkin I.A."/>
            <person name="Orphan V.J."/>
        </authorList>
    </citation>
    <scope>NUCLEOTIDE SEQUENCE</scope>
    <source>
        <strain evidence="3">PM71</strain>
    </source>
</reference>
<dbReference type="SUPFAM" id="SSF51338">
    <property type="entry name" value="Composite domain of metallo-dependent hydrolases"/>
    <property type="match status" value="1"/>
</dbReference>
<evidence type="ECO:0000259" key="2">
    <source>
        <dbReference type="Pfam" id="PF01979"/>
    </source>
</evidence>
<feature type="domain" description="Amidohydrolase-related" evidence="2">
    <location>
        <begin position="53"/>
        <end position="400"/>
    </location>
</feature>
<dbReference type="AlphaFoldDB" id="A0A9Y1BKH7"/>
<dbReference type="Gene3D" id="3.20.20.140">
    <property type="entry name" value="Metal-dependent hydrolases"/>
    <property type="match status" value="1"/>
</dbReference>
<dbReference type="InterPro" id="IPR011059">
    <property type="entry name" value="Metal-dep_hydrolase_composite"/>
</dbReference>
<dbReference type="Proteomes" id="UP001201020">
    <property type="component" value="Chromosome"/>
</dbReference>
<sequence length="433" mass="49428">MKAIVNVKIYDYDTFIDDGYCLFNEKIVEVGSMDNFRKNDEIDQVIDGKNKLLLPGLINFHTHIYSTLVRGASIPFNPTSFKELLEQLWWKFDSQLDNPTIYYSGLVYGIESLKNGVTSLIDHHASGIDIKGSLTELKRAIVETLGMRGIFCFETSDRFDVEECIEENLSGLAFNSSDAKGMFGLHASMSLSNETLEKISKIIEKNPIHVHVAESKEDEDDSLSKYGKRVVERYDDYNLINENSIFAHCVHINEKEAEIMSKKGAYIALNPTSNLNNAVGFFNYSLYKQFNIPILIGTDGLGTNIAKEWTNLFYLGKAGMKNPVGIGLDEIKEHIVHSYEYFGKMMNIKIGKIKEDYVADFILVDYIQPTTMNENNVFGHLFFGIFDNLKPSWVFVKGKPLIKEYNSIFEEETIYKEATDASKKLWERIEKMN</sequence>
<dbReference type="PANTHER" id="PTHR43794">
    <property type="entry name" value="AMINOHYDROLASE SSNA-RELATED"/>
    <property type="match status" value="1"/>
</dbReference>
<evidence type="ECO:0000313" key="3">
    <source>
        <dbReference type="EMBL" id="UJG40728.1"/>
    </source>
</evidence>
<keyword evidence="1" id="KW-0378">Hydrolase</keyword>
<dbReference type="EMBL" id="CP084166">
    <property type="protein sequence ID" value="UJG40728.1"/>
    <property type="molecule type" value="Genomic_DNA"/>
</dbReference>
<dbReference type="SUPFAM" id="SSF51556">
    <property type="entry name" value="Metallo-dependent hydrolases"/>
    <property type="match status" value="1"/>
</dbReference>
<evidence type="ECO:0000256" key="1">
    <source>
        <dbReference type="ARBA" id="ARBA00022801"/>
    </source>
</evidence>